<keyword evidence="2" id="KW-1185">Reference proteome</keyword>
<dbReference type="Proteomes" id="UP001211907">
    <property type="component" value="Unassembled WGS sequence"/>
</dbReference>
<gene>
    <name evidence="1" type="ORF">HK100_004903</name>
</gene>
<proteinExistence type="predicted"/>
<protein>
    <submittedName>
        <fullName evidence="1">Uncharacterized protein</fullName>
    </submittedName>
</protein>
<sequence length="167" mass="19835">MMLLPEGILFTRTSRTLHFLELHAVRKLLLRLPWYVSFFWKAVYWLTSVLRGHIELPSKEKQRADIDNRRKILKEICGEQDWGAGNVSGNSYLDQICHDLQISPLRKIQQWAKWGGIWNPLAWISEFVDLYLPEDYKFLDIESEIEEAIRKKSDRSKKPINQHKVEE</sequence>
<organism evidence="1 2">
    <name type="scientific">Physocladia obscura</name>
    <dbReference type="NCBI Taxonomy" id="109957"/>
    <lineage>
        <taxon>Eukaryota</taxon>
        <taxon>Fungi</taxon>
        <taxon>Fungi incertae sedis</taxon>
        <taxon>Chytridiomycota</taxon>
        <taxon>Chytridiomycota incertae sedis</taxon>
        <taxon>Chytridiomycetes</taxon>
        <taxon>Chytridiales</taxon>
        <taxon>Chytriomycetaceae</taxon>
        <taxon>Physocladia</taxon>
    </lineage>
</organism>
<evidence type="ECO:0000313" key="1">
    <source>
        <dbReference type="EMBL" id="KAJ3132847.1"/>
    </source>
</evidence>
<comment type="caution">
    <text evidence="1">The sequence shown here is derived from an EMBL/GenBank/DDBJ whole genome shotgun (WGS) entry which is preliminary data.</text>
</comment>
<reference evidence="1" key="1">
    <citation type="submission" date="2020-05" db="EMBL/GenBank/DDBJ databases">
        <title>Phylogenomic resolution of chytrid fungi.</title>
        <authorList>
            <person name="Stajich J.E."/>
            <person name="Amses K."/>
            <person name="Simmons R."/>
            <person name="Seto K."/>
            <person name="Myers J."/>
            <person name="Bonds A."/>
            <person name="Quandt C.A."/>
            <person name="Barry K."/>
            <person name="Liu P."/>
            <person name="Grigoriev I."/>
            <person name="Longcore J.E."/>
            <person name="James T.Y."/>
        </authorList>
    </citation>
    <scope>NUCLEOTIDE SEQUENCE</scope>
    <source>
        <strain evidence="1">JEL0513</strain>
    </source>
</reference>
<evidence type="ECO:0000313" key="2">
    <source>
        <dbReference type="Proteomes" id="UP001211907"/>
    </source>
</evidence>
<dbReference type="EMBL" id="JADGJH010000235">
    <property type="protein sequence ID" value="KAJ3132847.1"/>
    <property type="molecule type" value="Genomic_DNA"/>
</dbReference>
<dbReference type="AlphaFoldDB" id="A0AAD5XGL2"/>
<name>A0AAD5XGL2_9FUNG</name>
<accession>A0AAD5XGL2</accession>